<sequence>MEATTVEEYVTLFTHRRAAAAKRARARELLLQRLVDDRKRLRDRLKKLFSEVKPVLCEEHKDSSEAEVAEQGNTEVKDPSNLPSVFLNEFRFLIEQIELSSDETEFEAGISDLNDEDMGSTMEVSTSDNQLASDHHDINYIQKHNDMSHLTLESLRYHALRHDCPHCKCCVGTLLEV</sequence>
<evidence type="ECO:0000256" key="1">
    <source>
        <dbReference type="SAM" id="MobiDB-lite"/>
    </source>
</evidence>
<reference evidence="2" key="1">
    <citation type="journal article" date="2003" name="Nat. Genet.">
        <title>Evolutionary and biomedical implications of a Schistosoma japonicum complementary DNA resource.</title>
        <authorList>
            <person name="Hu W."/>
            <person name="Yan Q."/>
            <person name="Shen D.K."/>
            <person name="Liu F."/>
            <person name="Zhu Z.D."/>
            <person name="Song H.D."/>
            <person name="Xu X.R."/>
            <person name="Wang Z.J."/>
            <person name="Rong Y.P."/>
            <person name="Zeng L.C."/>
            <person name="Wu J."/>
            <person name="Zhang X."/>
            <person name="Wang J.J."/>
            <person name="Xu X.N."/>
            <person name="Wang S.Y."/>
            <person name="Fu G."/>
            <person name="Zhang X.L."/>
            <person name="Wang Z.Q."/>
            <person name="Brindley P.J."/>
            <person name="McManus D.P."/>
            <person name="Xue C.L."/>
            <person name="Feng Z."/>
            <person name="Chen Z."/>
            <person name="Han Z.G."/>
        </authorList>
    </citation>
    <scope>NUCLEOTIDE SEQUENCE</scope>
</reference>
<evidence type="ECO:0000313" key="2">
    <source>
        <dbReference type="EMBL" id="AAP06405.1"/>
    </source>
</evidence>
<protein>
    <submittedName>
        <fullName evidence="2">Clone ZZZ220 mRNA sequence</fullName>
    </submittedName>
</protein>
<name>Q86E52_SCHJA</name>
<dbReference type="AlphaFoldDB" id="Q86E52"/>
<feature type="region of interest" description="Disordered" evidence="1">
    <location>
        <begin position="60"/>
        <end position="80"/>
    </location>
</feature>
<proteinExistence type="evidence at transcript level"/>
<dbReference type="EMBL" id="AY223368">
    <property type="protein sequence ID" value="AAP06405.1"/>
    <property type="molecule type" value="mRNA"/>
</dbReference>
<accession>Q86E52</accession>
<organism evidence="2">
    <name type="scientific">Schistosoma japonicum</name>
    <name type="common">Blood fluke</name>
    <dbReference type="NCBI Taxonomy" id="6182"/>
    <lineage>
        <taxon>Eukaryota</taxon>
        <taxon>Metazoa</taxon>
        <taxon>Spiralia</taxon>
        <taxon>Lophotrochozoa</taxon>
        <taxon>Platyhelminthes</taxon>
        <taxon>Trematoda</taxon>
        <taxon>Digenea</taxon>
        <taxon>Strigeidida</taxon>
        <taxon>Schistosomatoidea</taxon>
        <taxon>Schistosomatidae</taxon>
        <taxon>Schistosoma</taxon>
    </lineage>
</organism>